<reference evidence="3" key="2">
    <citation type="submission" date="2020-05" db="UniProtKB">
        <authorList>
            <consortium name="EnsemblMetazoa"/>
        </authorList>
    </citation>
    <scope>IDENTIFICATION</scope>
</reference>
<evidence type="ECO:0000256" key="1">
    <source>
        <dbReference type="SAM" id="MobiDB-lite"/>
    </source>
</evidence>
<evidence type="ECO:0000313" key="4">
    <source>
        <dbReference type="Proteomes" id="UP000030765"/>
    </source>
</evidence>
<evidence type="ECO:0000313" key="2">
    <source>
        <dbReference type="EMBL" id="KFB43401.1"/>
    </source>
</evidence>
<feature type="region of interest" description="Disordered" evidence="1">
    <location>
        <begin position="68"/>
        <end position="106"/>
    </location>
</feature>
<proteinExistence type="predicted"/>
<dbReference type="Proteomes" id="UP000030765">
    <property type="component" value="Unassembled WGS sequence"/>
</dbReference>
<dbReference type="EnsemblMetazoa" id="ASIC011198-RA">
    <property type="protein sequence ID" value="ASIC011198-PA"/>
    <property type="gene ID" value="ASIC011198"/>
</dbReference>
<reference evidence="2 4" key="1">
    <citation type="journal article" date="2014" name="BMC Genomics">
        <title>Genome sequence of Anopheles sinensis provides insight into genetics basis of mosquito competence for malaria parasites.</title>
        <authorList>
            <person name="Zhou D."/>
            <person name="Zhang D."/>
            <person name="Ding G."/>
            <person name="Shi L."/>
            <person name="Hou Q."/>
            <person name="Ye Y."/>
            <person name="Xu Y."/>
            <person name="Zhou H."/>
            <person name="Xiong C."/>
            <person name="Li S."/>
            <person name="Yu J."/>
            <person name="Hong S."/>
            <person name="Yu X."/>
            <person name="Zou P."/>
            <person name="Chen C."/>
            <person name="Chang X."/>
            <person name="Wang W."/>
            <person name="Lv Y."/>
            <person name="Sun Y."/>
            <person name="Ma L."/>
            <person name="Shen B."/>
            <person name="Zhu C."/>
        </authorList>
    </citation>
    <scope>NUCLEOTIDE SEQUENCE [LARGE SCALE GENOMIC DNA]</scope>
</reference>
<dbReference type="EMBL" id="KE525251">
    <property type="protein sequence ID" value="KFB43401.1"/>
    <property type="molecule type" value="Genomic_DNA"/>
</dbReference>
<accession>A0A084VZK7</accession>
<protein>
    <submittedName>
        <fullName evidence="2 3">Uncharacterized protein</fullName>
    </submittedName>
</protein>
<organism evidence="2">
    <name type="scientific">Anopheles sinensis</name>
    <name type="common">Mosquito</name>
    <dbReference type="NCBI Taxonomy" id="74873"/>
    <lineage>
        <taxon>Eukaryota</taxon>
        <taxon>Metazoa</taxon>
        <taxon>Ecdysozoa</taxon>
        <taxon>Arthropoda</taxon>
        <taxon>Hexapoda</taxon>
        <taxon>Insecta</taxon>
        <taxon>Pterygota</taxon>
        <taxon>Neoptera</taxon>
        <taxon>Endopterygota</taxon>
        <taxon>Diptera</taxon>
        <taxon>Nematocera</taxon>
        <taxon>Culicoidea</taxon>
        <taxon>Culicidae</taxon>
        <taxon>Anophelinae</taxon>
        <taxon>Anopheles</taxon>
    </lineage>
</organism>
<dbReference type="AlphaFoldDB" id="A0A084VZK7"/>
<gene>
    <name evidence="2" type="ORF">ZHAS_00011198</name>
</gene>
<name>A0A084VZK7_ANOSI</name>
<feature type="compositionally biased region" description="Basic and acidic residues" evidence="1">
    <location>
        <begin position="77"/>
        <end position="96"/>
    </location>
</feature>
<dbReference type="EMBL" id="ATLV01018854">
    <property type="status" value="NOT_ANNOTATED_CDS"/>
    <property type="molecule type" value="Genomic_DNA"/>
</dbReference>
<keyword evidence="4" id="KW-1185">Reference proteome</keyword>
<evidence type="ECO:0000313" key="3">
    <source>
        <dbReference type="EnsemblMetazoa" id="ASIC011198-PA"/>
    </source>
</evidence>
<dbReference type="VEuPathDB" id="VectorBase:ASIC011198"/>
<sequence length="106" mass="12459">MFEILRWHVNWTPVIDRTGDTSGRNKWSRYNMFGNMSARFPFVSQHHHDETFASRYVHVNRTFDLAGQAFHTNPPPSERKRLDVAEQEATSRDRRVQVARCNETGP</sequence>